<feature type="transmembrane region" description="Helical" evidence="1">
    <location>
        <begin position="128"/>
        <end position="146"/>
    </location>
</feature>
<evidence type="ECO:0000313" key="3">
    <source>
        <dbReference type="EMBL" id="MBB4960899.1"/>
    </source>
</evidence>
<dbReference type="SMART" id="SM00014">
    <property type="entry name" value="acidPPc"/>
    <property type="match status" value="1"/>
</dbReference>
<evidence type="ECO:0000313" key="4">
    <source>
        <dbReference type="Proteomes" id="UP000578819"/>
    </source>
</evidence>
<dbReference type="GO" id="GO:0050380">
    <property type="term" value="F:undecaprenyl-diphosphatase activity"/>
    <property type="evidence" value="ECO:0007669"/>
    <property type="project" value="UniProtKB-EC"/>
</dbReference>
<dbReference type="PANTHER" id="PTHR14969:SF13">
    <property type="entry name" value="AT30094P"/>
    <property type="match status" value="1"/>
</dbReference>
<dbReference type="Proteomes" id="UP000578819">
    <property type="component" value="Unassembled WGS sequence"/>
</dbReference>
<proteinExistence type="predicted"/>
<feature type="transmembrane region" description="Helical" evidence="1">
    <location>
        <begin position="7"/>
        <end position="32"/>
    </location>
</feature>
<feature type="domain" description="Phosphatidic acid phosphatase type 2/haloperoxidase" evidence="2">
    <location>
        <begin position="87"/>
        <end position="198"/>
    </location>
</feature>
<name>A0A7W7SU14_9ACTN</name>
<keyword evidence="1" id="KW-0812">Transmembrane</keyword>
<feature type="transmembrane region" description="Helical" evidence="1">
    <location>
        <begin position="87"/>
        <end position="108"/>
    </location>
</feature>
<dbReference type="EMBL" id="JACHJW010000001">
    <property type="protein sequence ID" value="MBB4960899.1"/>
    <property type="molecule type" value="Genomic_DNA"/>
</dbReference>
<keyword evidence="4" id="KW-1185">Reference proteome</keyword>
<dbReference type="InterPro" id="IPR000326">
    <property type="entry name" value="PAP2/HPO"/>
</dbReference>
<comment type="caution">
    <text evidence="3">The sequence shown here is derived from an EMBL/GenBank/DDBJ whole genome shotgun (WGS) entry which is preliminary data.</text>
</comment>
<dbReference type="AlphaFoldDB" id="A0A7W7SU14"/>
<keyword evidence="1" id="KW-1133">Transmembrane helix</keyword>
<feature type="transmembrane region" description="Helical" evidence="1">
    <location>
        <begin position="52"/>
        <end position="80"/>
    </location>
</feature>
<organism evidence="3 4">
    <name type="scientific">Micromonospora polyrhachis</name>
    <dbReference type="NCBI Taxonomy" id="1282883"/>
    <lineage>
        <taxon>Bacteria</taxon>
        <taxon>Bacillati</taxon>
        <taxon>Actinomycetota</taxon>
        <taxon>Actinomycetes</taxon>
        <taxon>Micromonosporales</taxon>
        <taxon>Micromonosporaceae</taxon>
        <taxon>Micromonospora</taxon>
    </lineage>
</organism>
<reference evidence="3 4" key="1">
    <citation type="submission" date="2020-08" db="EMBL/GenBank/DDBJ databases">
        <title>Sequencing the genomes of 1000 actinobacteria strains.</title>
        <authorList>
            <person name="Klenk H.-P."/>
        </authorList>
    </citation>
    <scope>NUCLEOTIDE SEQUENCE [LARGE SCALE GENOMIC DNA]</scope>
    <source>
        <strain evidence="3 4">DSM 45886</strain>
    </source>
</reference>
<accession>A0A7W7SU14</accession>
<keyword evidence="1" id="KW-0472">Membrane</keyword>
<dbReference type="CDD" id="cd03392">
    <property type="entry name" value="PAP2_like_2"/>
    <property type="match status" value="1"/>
</dbReference>
<evidence type="ECO:0000259" key="2">
    <source>
        <dbReference type="SMART" id="SM00014"/>
    </source>
</evidence>
<sequence length="229" mass="24098">MIARPPLVVPLFALGGFVILLGLVLAGGTPLVDFDTSVSHAFREYGHRNPDLIAVLRVATDVAATLPFLLGGVAATLALLGRGQRRAGIFCLVVTGVIPALWGLQHWLLHRPRPLDGFVTATSNGFPSGHTSNAAAIALVVVLLLWPRQARTARVVTVVLAVGFALFIAFTRLALLAHWPADVLGGWLLALVVVSLAARTATARIATARTATVGETTTAQEEVSDPAER</sequence>
<keyword evidence="3" id="KW-0378">Hydrolase</keyword>
<dbReference type="EC" id="3.6.1.27" evidence="3"/>
<dbReference type="Pfam" id="PF01569">
    <property type="entry name" value="PAP2"/>
    <property type="match status" value="1"/>
</dbReference>
<feature type="transmembrane region" description="Helical" evidence="1">
    <location>
        <begin position="158"/>
        <end position="177"/>
    </location>
</feature>
<dbReference type="PANTHER" id="PTHR14969">
    <property type="entry name" value="SPHINGOSINE-1-PHOSPHATE PHOSPHOHYDROLASE"/>
    <property type="match status" value="1"/>
</dbReference>
<gene>
    <name evidence="3" type="ORF">FHR38_004632</name>
</gene>
<feature type="transmembrane region" description="Helical" evidence="1">
    <location>
        <begin position="183"/>
        <end position="201"/>
    </location>
</feature>
<dbReference type="RefSeq" id="WP_184536602.1">
    <property type="nucleotide sequence ID" value="NZ_JACHJW010000001.1"/>
</dbReference>
<protein>
    <submittedName>
        <fullName evidence="3">Undecaprenyl-diphosphatase</fullName>
        <ecNumber evidence="3">3.6.1.27</ecNumber>
    </submittedName>
</protein>
<dbReference type="SUPFAM" id="SSF48317">
    <property type="entry name" value="Acid phosphatase/Vanadium-dependent haloperoxidase"/>
    <property type="match status" value="1"/>
</dbReference>
<dbReference type="Gene3D" id="1.20.144.10">
    <property type="entry name" value="Phosphatidic acid phosphatase type 2/haloperoxidase"/>
    <property type="match status" value="1"/>
</dbReference>
<dbReference type="InterPro" id="IPR036938">
    <property type="entry name" value="PAP2/HPO_sf"/>
</dbReference>
<evidence type="ECO:0000256" key="1">
    <source>
        <dbReference type="SAM" id="Phobius"/>
    </source>
</evidence>